<protein>
    <submittedName>
        <fullName evidence="2">Acyl-CoA synthetase I</fullName>
    </submittedName>
</protein>
<gene>
    <name evidence="2" type="ORF">HSB1_11420</name>
</gene>
<organism evidence="2 3">
    <name type="scientific">Halogranum salarium B-1</name>
    <dbReference type="NCBI Taxonomy" id="1210908"/>
    <lineage>
        <taxon>Archaea</taxon>
        <taxon>Methanobacteriati</taxon>
        <taxon>Methanobacteriota</taxon>
        <taxon>Stenosarchaea group</taxon>
        <taxon>Halobacteria</taxon>
        <taxon>Halobacteriales</taxon>
        <taxon>Haloferacaceae</taxon>
    </lineage>
</organism>
<dbReference type="EMBL" id="ALJD01000003">
    <property type="protein sequence ID" value="EJN60539.1"/>
    <property type="molecule type" value="Genomic_DNA"/>
</dbReference>
<dbReference type="eggNOG" id="arCOG04201">
    <property type="taxonomic scope" value="Archaea"/>
</dbReference>
<feature type="compositionally biased region" description="Basic and acidic residues" evidence="1">
    <location>
        <begin position="73"/>
        <end position="86"/>
    </location>
</feature>
<comment type="caution">
    <text evidence="2">The sequence shown here is derived from an EMBL/GenBank/DDBJ whole genome shotgun (WGS) entry which is preliminary data.</text>
</comment>
<dbReference type="AlphaFoldDB" id="J3JGY9"/>
<sequence length="99" mass="11347">MSNSVLSSTTPGDTEHEARLAEQEAFDPPEAFVEQANVTDEGIYDEFEENWPDCWDRVGCLLDWDSKYERVLRHAPEPRNRRRDSEESPTVTGQSSSSR</sequence>
<evidence type="ECO:0000313" key="3">
    <source>
        <dbReference type="Proteomes" id="UP000007813"/>
    </source>
</evidence>
<evidence type="ECO:0000313" key="2">
    <source>
        <dbReference type="EMBL" id="EJN60539.1"/>
    </source>
</evidence>
<feature type="compositionally biased region" description="Polar residues" evidence="1">
    <location>
        <begin position="88"/>
        <end position="99"/>
    </location>
</feature>
<accession>J3JGY9</accession>
<dbReference type="PATRIC" id="fig|1210908.3.peg.1089"/>
<name>J3JGY9_9EURY</name>
<reference evidence="2 3" key="1">
    <citation type="journal article" date="2012" name="J. Bacteriol.">
        <title>Draft Genome Sequence of the Extremely Halophilic Archaeon Halogranum salarium B-1T.</title>
        <authorList>
            <person name="Kim K.K."/>
            <person name="Lee K.C."/>
            <person name="Lee J.S."/>
        </authorList>
    </citation>
    <scope>NUCLEOTIDE SEQUENCE [LARGE SCALE GENOMIC DNA]</scope>
    <source>
        <strain evidence="2 3">B-1</strain>
    </source>
</reference>
<evidence type="ECO:0000256" key="1">
    <source>
        <dbReference type="SAM" id="MobiDB-lite"/>
    </source>
</evidence>
<dbReference type="Proteomes" id="UP000007813">
    <property type="component" value="Unassembled WGS sequence"/>
</dbReference>
<feature type="compositionally biased region" description="Polar residues" evidence="1">
    <location>
        <begin position="1"/>
        <end position="12"/>
    </location>
</feature>
<feature type="compositionally biased region" description="Basic and acidic residues" evidence="1">
    <location>
        <begin position="13"/>
        <end position="22"/>
    </location>
</feature>
<feature type="region of interest" description="Disordered" evidence="1">
    <location>
        <begin position="73"/>
        <end position="99"/>
    </location>
</feature>
<proteinExistence type="predicted"/>
<feature type="region of interest" description="Disordered" evidence="1">
    <location>
        <begin position="1"/>
        <end position="31"/>
    </location>
</feature>